<proteinExistence type="predicted"/>
<evidence type="ECO:0000313" key="2">
    <source>
        <dbReference type="Proteomes" id="UP000324748"/>
    </source>
</evidence>
<evidence type="ECO:0000313" key="1">
    <source>
        <dbReference type="EMBL" id="KAA1095555.1"/>
    </source>
</evidence>
<dbReference type="AlphaFoldDB" id="A0A5B0P1X2"/>
<keyword evidence="2" id="KW-1185">Reference proteome</keyword>
<sequence>MLNTLFLYQNLERRTDNRVHQLTKPIIQAGRKECDSTLSLKDVHTIDWEMMILTGMVCSIGRMMIGALEYWEKPWNCPSVSSPPCLVPKKHSSVALKEHQRLS</sequence>
<dbReference type="EMBL" id="VSWC01000071">
    <property type="protein sequence ID" value="KAA1095555.1"/>
    <property type="molecule type" value="Genomic_DNA"/>
</dbReference>
<name>A0A5B0P1X2_PUCGR</name>
<reference evidence="1 2" key="1">
    <citation type="submission" date="2019-05" db="EMBL/GenBank/DDBJ databases">
        <title>Emergence of the Ug99 lineage of the wheat stem rust pathogen through somatic hybridization.</title>
        <authorList>
            <person name="Li F."/>
            <person name="Upadhyaya N.M."/>
            <person name="Sperschneider J."/>
            <person name="Matny O."/>
            <person name="Nguyen-Phuc H."/>
            <person name="Mago R."/>
            <person name="Raley C."/>
            <person name="Miller M.E."/>
            <person name="Silverstein K.A.T."/>
            <person name="Henningsen E."/>
            <person name="Hirsch C.D."/>
            <person name="Visser B."/>
            <person name="Pretorius Z.A."/>
            <person name="Steffenson B.J."/>
            <person name="Schwessinger B."/>
            <person name="Dodds P.N."/>
            <person name="Figueroa M."/>
        </authorList>
    </citation>
    <scope>NUCLEOTIDE SEQUENCE [LARGE SCALE GENOMIC DNA]</scope>
    <source>
        <strain evidence="1">21-0</strain>
    </source>
</reference>
<comment type="caution">
    <text evidence="1">The sequence shown here is derived from an EMBL/GenBank/DDBJ whole genome shotgun (WGS) entry which is preliminary data.</text>
</comment>
<protein>
    <submittedName>
        <fullName evidence="1">Uncharacterized protein</fullName>
    </submittedName>
</protein>
<organism evidence="1 2">
    <name type="scientific">Puccinia graminis f. sp. tritici</name>
    <dbReference type="NCBI Taxonomy" id="56615"/>
    <lineage>
        <taxon>Eukaryota</taxon>
        <taxon>Fungi</taxon>
        <taxon>Dikarya</taxon>
        <taxon>Basidiomycota</taxon>
        <taxon>Pucciniomycotina</taxon>
        <taxon>Pucciniomycetes</taxon>
        <taxon>Pucciniales</taxon>
        <taxon>Pucciniaceae</taxon>
        <taxon>Puccinia</taxon>
    </lineage>
</organism>
<dbReference type="Proteomes" id="UP000324748">
    <property type="component" value="Unassembled WGS sequence"/>
</dbReference>
<accession>A0A5B0P1X2</accession>
<gene>
    <name evidence="1" type="ORF">PGT21_000911</name>
</gene>